<dbReference type="Proteomes" id="UP000254958">
    <property type="component" value="Unassembled WGS sequence"/>
</dbReference>
<evidence type="ECO:0000313" key="4">
    <source>
        <dbReference type="Proteomes" id="UP000562982"/>
    </source>
</evidence>
<dbReference type="EMBL" id="QQAW01000015">
    <property type="protein sequence ID" value="RDI34249.1"/>
    <property type="molecule type" value="Genomic_DNA"/>
</dbReference>
<dbReference type="RefSeq" id="WP_114729324.1">
    <property type="nucleotide sequence ID" value="NZ_BJMI01000023.1"/>
</dbReference>
<sequence length="71" mass="8195">MYESQIVEIEGTFLGALIMEGDRRTRRFYAAHDSVRTLHNRVLAEPDELTRQVARQFRHARVQAGAQATPR</sequence>
<dbReference type="Proteomes" id="UP000562982">
    <property type="component" value="Unassembled WGS sequence"/>
</dbReference>
<evidence type="ECO:0000313" key="1">
    <source>
        <dbReference type="EMBL" id="MBB2187869.1"/>
    </source>
</evidence>
<reference evidence="1 4" key="2">
    <citation type="submission" date="2020-04" db="EMBL/GenBank/DDBJ databases">
        <title>Description of novel Gluconacetobacter.</title>
        <authorList>
            <person name="Sombolestani A."/>
        </authorList>
    </citation>
    <scope>NUCLEOTIDE SEQUENCE [LARGE SCALE GENOMIC DNA]</scope>
    <source>
        <strain evidence="1 4">LMG 1382</strain>
    </source>
</reference>
<evidence type="ECO:0000313" key="2">
    <source>
        <dbReference type="EMBL" id="RDI34249.1"/>
    </source>
</evidence>
<organism evidence="2 3">
    <name type="scientific">Gluconacetobacter liquefaciens</name>
    <name type="common">Acetobacter liquefaciens</name>
    <dbReference type="NCBI Taxonomy" id="89584"/>
    <lineage>
        <taxon>Bacteria</taxon>
        <taxon>Pseudomonadati</taxon>
        <taxon>Pseudomonadota</taxon>
        <taxon>Alphaproteobacteria</taxon>
        <taxon>Acetobacterales</taxon>
        <taxon>Acetobacteraceae</taxon>
        <taxon>Gluconacetobacter</taxon>
    </lineage>
</organism>
<comment type="caution">
    <text evidence="2">The sequence shown here is derived from an EMBL/GenBank/DDBJ whole genome shotgun (WGS) entry which is preliminary data.</text>
</comment>
<reference evidence="2 3" key="1">
    <citation type="submission" date="2018-07" db="EMBL/GenBank/DDBJ databases">
        <title>Genomic Encyclopedia of Type Strains, Phase IV (KMG-IV): sequencing the most valuable type-strain genomes for metagenomic binning, comparative biology and taxonomic classification.</title>
        <authorList>
            <person name="Goeker M."/>
        </authorList>
    </citation>
    <scope>NUCLEOTIDE SEQUENCE [LARGE SCALE GENOMIC DNA]</scope>
    <source>
        <strain evidence="2 3">DSM 5603</strain>
    </source>
</reference>
<keyword evidence="3" id="KW-1185">Reference proteome</keyword>
<protein>
    <submittedName>
        <fullName evidence="2">Uncharacterized protein</fullName>
    </submittedName>
</protein>
<gene>
    <name evidence="2" type="ORF">C7453_11558</name>
    <name evidence="1" type="ORF">HLH32_16085</name>
</gene>
<evidence type="ECO:0000313" key="3">
    <source>
        <dbReference type="Proteomes" id="UP000254958"/>
    </source>
</evidence>
<accession>A0A370FUY4</accession>
<dbReference type="EMBL" id="JABEQI010000012">
    <property type="protein sequence ID" value="MBB2187869.1"/>
    <property type="molecule type" value="Genomic_DNA"/>
</dbReference>
<proteinExistence type="predicted"/>
<dbReference type="AlphaFoldDB" id="A0A370FUY4"/>
<dbReference type="OrthoDB" id="7277460at2"/>
<name>A0A370FUY4_GLULI</name>